<dbReference type="Proteomes" id="UP000007796">
    <property type="component" value="Unassembled WGS sequence"/>
</dbReference>
<evidence type="ECO:0000313" key="2">
    <source>
        <dbReference type="Proteomes" id="UP000007796"/>
    </source>
</evidence>
<accession>F0XH47</accession>
<dbReference type="HOGENOM" id="CLU_2146131_0_0_1"/>
<gene>
    <name evidence="1" type="ORF">CMQ_3103</name>
</gene>
<proteinExistence type="predicted"/>
<sequence>MAILEIMLLGVFCVRIYYLAKLVKTVDTTGALGPLFICALYTYGGSRFNAGRDKVVKAEDEIELTTRVEADAGKVSTHCSNSGDDISTRNVTSSRCQIAVKSSIVQESVELK</sequence>
<dbReference type="AlphaFoldDB" id="F0XH47"/>
<protein>
    <submittedName>
        <fullName evidence="1">Uncharacterized protein</fullName>
    </submittedName>
</protein>
<name>F0XH47_GROCL</name>
<evidence type="ECO:0000313" key="1">
    <source>
        <dbReference type="EMBL" id="EFX03174.1"/>
    </source>
</evidence>
<organism evidence="2">
    <name type="scientific">Grosmannia clavigera (strain kw1407 / UAMH 11150)</name>
    <name type="common">Blue stain fungus</name>
    <name type="synonym">Graphiocladiella clavigera</name>
    <dbReference type="NCBI Taxonomy" id="655863"/>
    <lineage>
        <taxon>Eukaryota</taxon>
        <taxon>Fungi</taxon>
        <taxon>Dikarya</taxon>
        <taxon>Ascomycota</taxon>
        <taxon>Pezizomycotina</taxon>
        <taxon>Sordariomycetes</taxon>
        <taxon>Sordariomycetidae</taxon>
        <taxon>Ophiostomatales</taxon>
        <taxon>Ophiostomataceae</taxon>
        <taxon>Leptographium</taxon>
    </lineage>
</organism>
<dbReference type="GeneID" id="25976167"/>
<dbReference type="RefSeq" id="XP_014172656.1">
    <property type="nucleotide sequence ID" value="XM_014317181.1"/>
</dbReference>
<keyword evidence="2" id="KW-1185">Reference proteome</keyword>
<dbReference type="EMBL" id="GL629769">
    <property type="protein sequence ID" value="EFX03174.1"/>
    <property type="molecule type" value="Genomic_DNA"/>
</dbReference>
<dbReference type="InParanoid" id="F0XH47"/>
<reference evidence="1 2" key="1">
    <citation type="journal article" date="2011" name="Proc. Natl. Acad. Sci. U.S.A.">
        <title>Genome and transcriptome analyses of the mountain pine beetle-fungal symbiont Grosmannia clavigera, a lodgepole pine pathogen.</title>
        <authorList>
            <person name="DiGuistini S."/>
            <person name="Wang Y."/>
            <person name="Liao N.Y."/>
            <person name="Taylor G."/>
            <person name="Tanguay P."/>
            <person name="Feau N."/>
            <person name="Henrissat B."/>
            <person name="Chan S.K."/>
            <person name="Hesse-Orce U."/>
            <person name="Alamouti S.M."/>
            <person name="Tsui C.K.M."/>
            <person name="Docking R.T."/>
            <person name="Levasseur A."/>
            <person name="Haridas S."/>
            <person name="Robertson G."/>
            <person name="Birol I."/>
            <person name="Holt R.A."/>
            <person name="Marra M.A."/>
            <person name="Hamelin R.C."/>
            <person name="Hirst M."/>
            <person name="Jones S.J.M."/>
            <person name="Bohlmann J."/>
            <person name="Breuil C."/>
        </authorList>
    </citation>
    <scope>NUCLEOTIDE SEQUENCE [LARGE SCALE GENOMIC DNA]</scope>
    <source>
        <strain evidence="2">kw1407 / UAMH 11150</strain>
    </source>
</reference>